<feature type="transmembrane region" description="Helical" evidence="1">
    <location>
        <begin position="105"/>
        <end position="123"/>
    </location>
</feature>
<sequence>MKLFLIIGGLLMIIFFCLVPLKRDIQEYKVQITGEIVKATITYIPNCIGTKSNQFMKFTYAGSEFDKSVGCAFSDTHKVGDTINLMHNDSTDIFLFETENKESEFISAGLFAIIGISFIIMGARKK</sequence>
<comment type="caution">
    <text evidence="2">The sequence shown here is derived from an EMBL/GenBank/DDBJ whole genome shotgun (WGS) entry which is preliminary data.</text>
</comment>
<reference evidence="2" key="1">
    <citation type="submission" date="2019-10" db="EMBL/GenBank/DDBJ databases">
        <title>Draft genome sequence of Panacibacter sp. KCS-6.</title>
        <authorList>
            <person name="Yim K.J."/>
        </authorList>
    </citation>
    <scope>NUCLEOTIDE SEQUENCE</scope>
    <source>
        <strain evidence="2">KCS-6</strain>
    </source>
</reference>
<evidence type="ECO:0000313" key="3">
    <source>
        <dbReference type="Proteomes" id="UP000598971"/>
    </source>
</evidence>
<proteinExistence type="predicted"/>
<organism evidence="2 3">
    <name type="scientific">Limnovirga soli</name>
    <dbReference type="NCBI Taxonomy" id="2656915"/>
    <lineage>
        <taxon>Bacteria</taxon>
        <taxon>Pseudomonadati</taxon>
        <taxon>Bacteroidota</taxon>
        <taxon>Chitinophagia</taxon>
        <taxon>Chitinophagales</taxon>
        <taxon>Chitinophagaceae</taxon>
        <taxon>Limnovirga</taxon>
    </lineage>
</organism>
<evidence type="ECO:0008006" key="4">
    <source>
        <dbReference type="Google" id="ProtNLM"/>
    </source>
</evidence>
<name>A0A8J8FEX9_9BACT</name>
<keyword evidence="1" id="KW-0472">Membrane</keyword>
<accession>A0A8J8FEX9</accession>
<gene>
    <name evidence="2" type="ORF">GD597_06540</name>
</gene>
<dbReference type="RefSeq" id="WP_171607039.1">
    <property type="nucleotide sequence ID" value="NZ_WHPF01000004.1"/>
</dbReference>
<protein>
    <recommendedName>
        <fullName evidence="4">DUF3592 domain-containing protein</fullName>
    </recommendedName>
</protein>
<dbReference type="Proteomes" id="UP000598971">
    <property type="component" value="Unassembled WGS sequence"/>
</dbReference>
<keyword evidence="3" id="KW-1185">Reference proteome</keyword>
<keyword evidence="1" id="KW-1133">Transmembrane helix</keyword>
<evidence type="ECO:0000256" key="1">
    <source>
        <dbReference type="SAM" id="Phobius"/>
    </source>
</evidence>
<keyword evidence="1" id="KW-0812">Transmembrane</keyword>
<evidence type="ECO:0000313" key="2">
    <source>
        <dbReference type="EMBL" id="NNV55109.1"/>
    </source>
</evidence>
<dbReference type="EMBL" id="WHPF01000004">
    <property type="protein sequence ID" value="NNV55109.1"/>
    <property type="molecule type" value="Genomic_DNA"/>
</dbReference>
<dbReference type="AlphaFoldDB" id="A0A8J8FEX9"/>